<feature type="region of interest" description="Disordered" evidence="4">
    <location>
        <begin position="1"/>
        <end position="22"/>
    </location>
</feature>
<accession>A0A9K3D5H0</accession>
<dbReference type="SUPFAM" id="SSF52540">
    <property type="entry name" value="P-loop containing nucleoside triphosphate hydrolases"/>
    <property type="match status" value="1"/>
</dbReference>
<dbReference type="GO" id="GO:0007018">
    <property type="term" value="P:microtubule-based movement"/>
    <property type="evidence" value="ECO:0007669"/>
    <property type="project" value="InterPro"/>
</dbReference>
<sequence length="276" mass="30478">MSQSSKVSVSLRLRPPEDEAVPGDWKKVYQTHASDDEVIVTVLNPKDPSAPRREYLLDTFLPPDTTQQDVFKQVAKPLCDNVIAGFNGCCIAYGQTGAGKTYTVVGETEGTKGIAPRAAEYLFEQIKRNEHTKTTTVEMSFFELYLEHPYDLLTSSDASPVVKKGRQSRHDQDEGGIALPASMRAPTPPVSDKPYSAPGSARDLSHYVPKHALAVREGPEGVYVEGLKVVEVTSADEVSRMLETGMTRRATFDTRMNERSSRSHSIVFLRVTQTSK</sequence>
<gene>
    <name evidence="6" type="ORF">KIPB_011310</name>
</gene>
<dbReference type="AlphaFoldDB" id="A0A9K3D5H0"/>
<reference evidence="6 7" key="1">
    <citation type="journal article" date="2018" name="PLoS ONE">
        <title>The draft genome of Kipferlia bialata reveals reductive genome evolution in fornicate parasites.</title>
        <authorList>
            <person name="Tanifuji G."/>
            <person name="Takabayashi S."/>
            <person name="Kume K."/>
            <person name="Takagi M."/>
            <person name="Nakayama T."/>
            <person name="Kamikawa R."/>
            <person name="Inagaki Y."/>
            <person name="Hashimoto T."/>
        </authorList>
    </citation>
    <scope>NUCLEOTIDE SEQUENCE [LARGE SCALE GENOMIC DNA]</scope>
    <source>
        <strain evidence="6">NY0173</strain>
    </source>
</reference>
<evidence type="ECO:0000256" key="1">
    <source>
        <dbReference type="ARBA" id="ARBA00023054"/>
    </source>
</evidence>
<comment type="similarity">
    <text evidence="3">Belongs to the TRAFAC class myosin-kinesin ATPase superfamily. Kinesin family.</text>
</comment>
<dbReference type="EMBL" id="BDIP01004550">
    <property type="protein sequence ID" value="GIQ88952.1"/>
    <property type="molecule type" value="Genomic_DNA"/>
</dbReference>
<keyword evidence="1" id="KW-0175">Coiled coil</keyword>
<dbReference type="PANTHER" id="PTHR47968">
    <property type="entry name" value="CENTROMERE PROTEIN E"/>
    <property type="match status" value="1"/>
</dbReference>
<dbReference type="SMART" id="SM00129">
    <property type="entry name" value="KISc"/>
    <property type="match status" value="1"/>
</dbReference>
<dbReference type="PRINTS" id="PR00380">
    <property type="entry name" value="KINESINHEAVY"/>
</dbReference>
<evidence type="ECO:0000256" key="4">
    <source>
        <dbReference type="SAM" id="MobiDB-lite"/>
    </source>
</evidence>
<feature type="non-terminal residue" evidence="6">
    <location>
        <position position="1"/>
    </location>
</feature>
<dbReference type="Pfam" id="PF00225">
    <property type="entry name" value="Kinesin"/>
    <property type="match status" value="2"/>
</dbReference>
<organism evidence="6 7">
    <name type="scientific">Kipferlia bialata</name>
    <dbReference type="NCBI Taxonomy" id="797122"/>
    <lineage>
        <taxon>Eukaryota</taxon>
        <taxon>Metamonada</taxon>
        <taxon>Carpediemonas-like organisms</taxon>
        <taxon>Kipferlia</taxon>
    </lineage>
</organism>
<dbReference type="GO" id="GO:0008017">
    <property type="term" value="F:microtubule binding"/>
    <property type="evidence" value="ECO:0007669"/>
    <property type="project" value="InterPro"/>
</dbReference>
<dbReference type="Gene3D" id="3.40.850.10">
    <property type="entry name" value="Kinesin motor domain"/>
    <property type="match status" value="1"/>
</dbReference>
<keyword evidence="3" id="KW-0067">ATP-binding</keyword>
<comment type="caution">
    <text evidence="6">The sequence shown here is derived from an EMBL/GenBank/DDBJ whole genome shotgun (WGS) entry which is preliminary data.</text>
</comment>
<dbReference type="Proteomes" id="UP000265618">
    <property type="component" value="Unassembled WGS sequence"/>
</dbReference>
<evidence type="ECO:0000313" key="7">
    <source>
        <dbReference type="Proteomes" id="UP000265618"/>
    </source>
</evidence>
<feature type="region of interest" description="Disordered" evidence="4">
    <location>
        <begin position="161"/>
        <end position="199"/>
    </location>
</feature>
<evidence type="ECO:0000259" key="5">
    <source>
        <dbReference type="PROSITE" id="PS50067"/>
    </source>
</evidence>
<dbReference type="InterPro" id="IPR036961">
    <property type="entry name" value="Kinesin_motor_dom_sf"/>
</dbReference>
<evidence type="ECO:0000256" key="3">
    <source>
        <dbReference type="PROSITE-ProRule" id="PRU00283"/>
    </source>
</evidence>
<feature type="binding site" evidence="3">
    <location>
        <begin position="94"/>
        <end position="101"/>
    </location>
    <ligand>
        <name>ATP</name>
        <dbReference type="ChEBI" id="CHEBI:30616"/>
    </ligand>
</feature>
<protein>
    <submittedName>
        <fullName evidence="6">Kinesin-like protein</fullName>
    </submittedName>
</protein>
<dbReference type="GO" id="GO:0003777">
    <property type="term" value="F:microtubule motor activity"/>
    <property type="evidence" value="ECO:0007669"/>
    <property type="project" value="InterPro"/>
</dbReference>
<dbReference type="PANTHER" id="PTHR47968:SF75">
    <property type="entry name" value="CENTROMERE-ASSOCIATED PROTEIN E"/>
    <property type="match status" value="1"/>
</dbReference>
<keyword evidence="2 3" id="KW-0505">Motor protein</keyword>
<dbReference type="InterPro" id="IPR027640">
    <property type="entry name" value="Kinesin-like_fam"/>
</dbReference>
<feature type="domain" description="Kinesin motor" evidence="5">
    <location>
        <begin position="6"/>
        <end position="276"/>
    </location>
</feature>
<evidence type="ECO:0000256" key="2">
    <source>
        <dbReference type="ARBA" id="ARBA00023175"/>
    </source>
</evidence>
<dbReference type="PROSITE" id="PS50067">
    <property type="entry name" value="KINESIN_MOTOR_2"/>
    <property type="match status" value="1"/>
</dbReference>
<name>A0A9K3D5H0_9EUKA</name>
<dbReference type="GO" id="GO:0005524">
    <property type="term" value="F:ATP binding"/>
    <property type="evidence" value="ECO:0007669"/>
    <property type="project" value="UniProtKB-UniRule"/>
</dbReference>
<dbReference type="OrthoDB" id="3176171at2759"/>
<keyword evidence="3" id="KW-0547">Nucleotide-binding</keyword>
<keyword evidence="7" id="KW-1185">Reference proteome</keyword>
<proteinExistence type="inferred from homology"/>
<dbReference type="InterPro" id="IPR027417">
    <property type="entry name" value="P-loop_NTPase"/>
</dbReference>
<evidence type="ECO:0000313" key="6">
    <source>
        <dbReference type="EMBL" id="GIQ88952.1"/>
    </source>
</evidence>
<dbReference type="InterPro" id="IPR001752">
    <property type="entry name" value="Kinesin_motor_dom"/>
</dbReference>